<evidence type="ECO:0000313" key="7">
    <source>
        <dbReference type="EMBL" id="NQV66245.1"/>
    </source>
</evidence>
<dbReference type="AlphaFoldDB" id="A0A972VXS3"/>
<comment type="catalytic activity">
    <reaction evidence="6">
        <text>Exonucleolytic cleavage in either 5'- to 3'- or 3'- to 5'-direction to yield nucleoside 5'-phosphates.</text>
        <dbReference type="EC" id="3.1.11.6"/>
    </reaction>
</comment>
<comment type="similarity">
    <text evidence="1 6">Belongs to the XseB family.</text>
</comment>
<dbReference type="EC" id="3.1.11.6" evidence="6"/>
<accession>A0A972VXS3</accession>
<dbReference type="HAMAP" id="MF_00337">
    <property type="entry name" value="Exonuc_7_S"/>
    <property type="match status" value="1"/>
</dbReference>
<comment type="function">
    <text evidence="6">Bidirectionally degrades single-stranded DNA into large acid-insoluble oligonucleotides, which are then degraded further into small acid-soluble oligonucleotides.</text>
</comment>
<reference evidence="7" key="1">
    <citation type="submission" date="2020-05" db="EMBL/GenBank/DDBJ databases">
        <title>Sulfur intermediates as new biogeochemical hubs in an aquatic model microbial ecosystem.</title>
        <authorList>
            <person name="Vigneron A."/>
        </authorList>
    </citation>
    <scope>NUCLEOTIDE SEQUENCE</scope>
    <source>
        <strain evidence="7">Bin.250</strain>
    </source>
</reference>
<keyword evidence="4 6" id="KW-0378">Hydrolase</keyword>
<evidence type="ECO:0000256" key="6">
    <source>
        <dbReference type="HAMAP-Rule" id="MF_00337"/>
    </source>
</evidence>
<evidence type="ECO:0000256" key="4">
    <source>
        <dbReference type="ARBA" id="ARBA00022801"/>
    </source>
</evidence>
<dbReference type="PANTHER" id="PTHR34137:SF1">
    <property type="entry name" value="EXODEOXYRIBONUCLEASE 7 SMALL SUBUNIT"/>
    <property type="match status" value="1"/>
</dbReference>
<dbReference type="GO" id="GO:0005829">
    <property type="term" value="C:cytosol"/>
    <property type="evidence" value="ECO:0007669"/>
    <property type="project" value="TreeGrafter"/>
</dbReference>
<proteinExistence type="inferred from homology"/>
<keyword evidence="5 6" id="KW-0269">Exonuclease</keyword>
<gene>
    <name evidence="6" type="primary">xseB</name>
    <name evidence="7" type="ORF">HQ497_12865</name>
</gene>
<dbReference type="InterPro" id="IPR037004">
    <property type="entry name" value="Exonuc_VII_ssu_sf"/>
</dbReference>
<dbReference type="NCBIfam" id="NF002140">
    <property type="entry name" value="PRK00977.1-4"/>
    <property type="match status" value="1"/>
</dbReference>
<evidence type="ECO:0000256" key="3">
    <source>
        <dbReference type="ARBA" id="ARBA00022722"/>
    </source>
</evidence>
<dbReference type="InterPro" id="IPR003761">
    <property type="entry name" value="Exonuc_VII_S"/>
</dbReference>
<sequence>MATKKSYPFEQSLVKLENLVEKMEAGELTLEDSLTTFEEGIRLTRECQQALSLAEQKVKILIEQNGQVTSQDFDAGPVGDA</sequence>
<dbReference type="Pfam" id="PF02609">
    <property type="entry name" value="Exonuc_VII_S"/>
    <property type="match status" value="1"/>
</dbReference>
<organism evidence="7 8">
    <name type="scientific">SAR86 cluster bacterium</name>
    <dbReference type="NCBI Taxonomy" id="2030880"/>
    <lineage>
        <taxon>Bacteria</taxon>
        <taxon>Pseudomonadati</taxon>
        <taxon>Pseudomonadota</taxon>
        <taxon>Gammaproteobacteria</taxon>
        <taxon>SAR86 cluster</taxon>
    </lineage>
</organism>
<protein>
    <recommendedName>
        <fullName evidence="6">Exodeoxyribonuclease 7 small subunit</fullName>
        <ecNumber evidence="6">3.1.11.6</ecNumber>
    </recommendedName>
    <alternativeName>
        <fullName evidence="6">Exodeoxyribonuclease VII small subunit</fullName>
        <shortName evidence="6">Exonuclease VII small subunit</shortName>
    </alternativeName>
</protein>
<dbReference type="EMBL" id="JABMOJ010000488">
    <property type="protein sequence ID" value="NQV66245.1"/>
    <property type="molecule type" value="Genomic_DNA"/>
</dbReference>
<dbReference type="Gene3D" id="1.10.287.1040">
    <property type="entry name" value="Exonuclease VII, small subunit"/>
    <property type="match status" value="1"/>
</dbReference>
<name>A0A972VXS3_9GAMM</name>
<dbReference type="SUPFAM" id="SSF116842">
    <property type="entry name" value="XseB-like"/>
    <property type="match status" value="1"/>
</dbReference>
<dbReference type="GO" id="GO:0009318">
    <property type="term" value="C:exodeoxyribonuclease VII complex"/>
    <property type="evidence" value="ECO:0007669"/>
    <property type="project" value="UniProtKB-UniRule"/>
</dbReference>
<dbReference type="GO" id="GO:0006308">
    <property type="term" value="P:DNA catabolic process"/>
    <property type="evidence" value="ECO:0007669"/>
    <property type="project" value="UniProtKB-UniRule"/>
</dbReference>
<comment type="caution">
    <text evidence="7">The sequence shown here is derived from an EMBL/GenBank/DDBJ whole genome shotgun (WGS) entry which is preliminary data.</text>
</comment>
<keyword evidence="2 6" id="KW-0963">Cytoplasm</keyword>
<keyword evidence="3 6" id="KW-0540">Nuclease</keyword>
<dbReference type="Proteomes" id="UP000754644">
    <property type="component" value="Unassembled WGS sequence"/>
</dbReference>
<comment type="subunit">
    <text evidence="6">Heterooligomer composed of large and small subunits.</text>
</comment>
<evidence type="ECO:0000256" key="2">
    <source>
        <dbReference type="ARBA" id="ARBA00022490"/>
    </source>
</evidence>
<evidence type="ECO:0000256" key="1">
    <source>
        <dbReference type="ARBA" id="ARBA00009998"/>
    </source>
</evidence>
<dbReference type="NCBIfam" id="TIGR01280">
    <property type="entry name" value="xseB"/>
    <property type="match status" value="1"/>
</dbReference>
<dbReference type="PIRSF" id="PIRSF006488">
    <property type="entry name" value="Exonuc_VII_S"/>
    <property type="match status" value="1"/>
</dbReference>
<dbReference type="PANTHER" id="PTHR34137">
    <property type="entry name" value="EXODEOXYRIBONUCLEASE 7 SMALL SUBUNIT"/>
    <property type="match status" value="1"/>
</dbReference>
<comment type="subcellular location">
    <subcellularLocation>
        <location evidence="6">Cytoplasm</location>
    </subcellularLocation>
</comment>
<evidence type="ECO:0000313" key="8">
    <source>
        <dbReference type="Proteomes" id="UP000754644"/>
    </source>
</evidence>
<evidence type="ECO:0000256" key="5">
    <source>
        <dbReference type="ARBA" id="ARBA00022839"/>
    </source>
</evidence>
<dbReference type="GO" id="GO:0008855">
    <property type="term" value="F:exodeoxyribonuclease VII activity"/>
    <property type="evidence" value="ECO:0007669"/>
    <property type="project" value="UniProtKB-UniRule"/>
</dbReference>